<keyword evidence="2" id="KW-1185">Reference proteome</keyword>
<accession>A0AAV4LHI1</accession>
<name>A0AAV4LHI1_9BACL</name>
<evidence type="ECO:0008006" key="3">
    <source>
        <dbReference type="Google" id="ProtNLM"/>
    </source>
</evidence>
<sequence length="354" mass="39493">MIRFLLVAMILVIFVFRQPLEPLAKQSIASLENQWIMMQQNLNGNQGFLALEEKIVSLMKMLGLDHLDGNSLNQQLDQVMEAIGQQVGDQRLLHGLHIRRLPFKEGQGNHVTAGSESIQVSSGDPGVSQKEVQTAAHMIQTISLPILRENVSAPVQPSHVVLFSSKAAYAKALEDAGIQNDLVKHIVEKTGGITVGSDVWIPLYALQSNGDLANVLTHELTHVVLNQKGIGDHIPDWLNEGIAWHDGMLALQNIQPRTAKQETALMNRQIRLVAQQGELLPLTVDEQGILQAHYNVEWEDFLAVENLIQQGGIEKFRAFLEDTVKDGVDQSFLNQYQMSIKTYENQFYQTLNKG</sequence>
<evidence type="ECO:0000313" key="2">
    <source>
        <dbReference type="Proteomes" id="UP001057291"/>
    </source>
</evidence>
<comment type="caution">
    <text evidence="1">The sequence shown here is derived from an EMBL/GenBank/DDBJ whole genome shotgun (WGS) entry which is preliminary data.</text>
</comment>
<dbReference type="Proteomes" id="UP001057291">
    <property type="component" value="Unassembled WGS sequence"/>
</dbReference>
<gene>
    <name evidence="1" type="ORF">DNHGIG_27840</name>
</gene>
<dbReference type="EMBL" id="BOQE01000001">
    <property type="protein sequence ID" value="GIM47235.1"/>
    <property type="molecule type" value="Genomic_DNA"/>
</dbReference>
<proteinExistence type="predicted"/>
<organism evidence="1 2">
    <name type="scientific">Collibacillus ludicampi</name>
    <dbReference type="NCBI Taxonomy" id="2771369"/>
    <lineage>
        <taxon>Bacteria</taxon>
        <taxon>Bacillati</taxon>
        <taxon>Bacillota</taxon>
        <taxon>Bacilli</taxon>
        <taxon>Bacillales</taxon>
        <taxon>Alicyclobacillaceae</taxon>
        <taxon>Collibacillus</taxon>
    </lineage>
</organism>
<evidence type="ECO:0000313" key="1">
    <source>
        <dbReference type="EMBL" id="GIM47235.1"/>
    </source>
</evidence>
<protein>
    <recommendedName>
        <fullName evidence="3">Peptidase MA-like domain-containing protein</fullName>
    </recommendedName>
</protein>
<dbReference type="AlphaFoldDB" id="A0AAV4LHI1"/>
<dbReference type="RefSeq" id="WP_282200248.1">
    <property type="nucleotide sequence ID" value="NZ_BOQE01000001.1"/>
</dbReference>
<reference evidence="1" key="1">
    <citation type="journal article" date="2023" name="Int. J. Syst. Evol. Microbiol.">
        <title>Collibacillus ludicampi gen. nov., sp. nov., a new soil bacterium of the family Alicyclobacillaceae.</title>
        <authorList>
            <person name="Jojima T."/>
            <person name="Ioku Y."/>
            <person name="Fukuta Y."/>
            <person name="Shirasaka N."/>
            <person name="Matsumura Y."/>
            <person name="Mori M."/>
        </authorList>
    </citation>
    <scope>NUCLEOTIDE SEQUENCE</scope>
    <source>
        <strain evidence="1">TP075</strain>
    </source>
</reference>